<protein>
    <submittedName>
        <fullName evidence="1">Uncharacterized protein</fullName>
    </submittedName>
</protein>
<organism evidence="1 2">
    <name type="scientific">Lactobacillus helveticus</name>
    <name type="common">Lactobacillus suntoryeus</name>
    <dbReference type="NCBI Taxonomy" id="1587"/>
    <lineage>
        <taxon>Bacteria</taxon>
        <taxon>Bacillati</taxon>
        <taxon>Bacillota</taxon>
        <taxon>Bacilli</taxon>
        <taxon>Lactobacillales</taxon>
        <taxon>Lactobacillaceae</taxon>
        <taxon>Lactobacillus</taxon>
    </lineage>
</organism>
<gene>
    <name evidence="1" type="ORF">GDZ32_09005</name>
</gene>
<sequence>MPLCQLFINHEQNQFIVVQMPDEITPDKYQGWITQEEQVEHVQAFDFSQQLLDRVTLKYVAAQYEAKYVMMKAPVEEQLFVSSLEISKQNEEKLDVVRNGLLIVFDKEELEHFTSFLQEAWNEARMQYSIFFSSQEKEA</sequence>
<proteinExistence type="predicted"/>
<comment type="caution">
    <text evidence="1">The sequence shown here is derived from an EMBL/GenBank/DDBJ whole genome shotgun (WGS) entry which is preliminary data.</text>
</comment>
<dbReference type="AlphaFoldDB" id="A0A6A7K3C1"/>
<name>A0A6A7K3C1_LACHE</name>
<dbReference type="EMBL" id="WHOE01000107">
    <property type="protein sequence ID" value="MPW14958.1"/>
    <property type="molecule type" value="Genomic_DNA"/>
</dbReference>
<evidence type="ECO:0000313" key="1">
    <source>
        <dbReference type="EMBL" id="MPW14958.1"/>
    </source>
</evidence>
<evidence type="ECO:0000313" key="2">
    <source>
        <dbReference type="Proteomes" id="UP000430466"/>
    </source>
</evidence>
<dbReference type="Proteomes" id="UP000430466">
    <property type="component" value="Unassembled WGS sequence"/>
</dbReference>
<reference evidence="1 2" key="1">
    <citation type="submission" date="2019-10" db="EMBL/GenBank/DDBJ databases">
        <title>Draft genome sequences of Lactobacillus strains.</title>
        <authorList>
            <person name="Cho G.-S."/>
            <person name="Fagbemigun O."/>
            <person name="Brinks E."/>
            <person name="Franz C.M.A.P."/>
        </authorList>
    </citation>
    <scope>NUCLEOTIDE SEQUENCE [LARGE SCALE GENOMIC DNA]</scope>
    <source>
        <strain evidence="1 2">313</strain>
    </source>
</reference>
<accession>A0A6A7K3C1</accession>
<dbReference type="RefSeq" id="WP_152724414.1">
    <property type="nucleotide sequence ID" value="NZ_JAFIWI010000105.1"/>
</dbReference>